<feature type="region of interest" description="Disordered" evidence="1">
    <location>
        <begin position="134"/>
        <end position="212"/>
    </location>
</feature>
<name>A0A816G274_ADIRI</name>
<dbReference type="AlphaFoldDB" id="A0A816G274"/>
<organism evidence="2 3">
    <name type="scientific">Adineta ricciae</name>
    <name type="common">Rotifer</name>
    <dbReference type="NCBI Taxonomy" id="249248"/>
    <lineage>
        <taxon>Eukaryota</taxon>
        <taxon>Metazoa</taxon>
        <taxon>Spiralia</taxon>
        <taxon>Gnathifera</taxon>
        <taxon>Rotifera</taxon>
        <taxon>Eurotatoria</taxon>
        <taxon>Bdelloidea</taxon>
        <taxon>Adinetida</taxon>
        <taxon>Adinetidae</taxon>
        <taxon>Adineta</taxon>
    </lineage>
</organism>
<feature type="non-terminal residue" evidence="2">
    <location>
        <position position="1"/>
    </location>
</feature>
<gene>
    <name evidence="2" type="ORF">XAT740_LOCUS58207</name>
</gene>
<feature type="compositionally biased region" description="Low complexity" evidence="1">
    <location>
        <begin position="41"/>
        <end position="56"/>
    </location>
</feature>
<dbReference type="PANTHER" id="PTHR12166:SF8">
    <property type="entry name" value="CALCIUM-DEPENDENT SECRETION ACTIVATOR"/>
    <property type="match status" value="1"/>
</dbReference>
<evidence type="ECO:0000313" key="3">
    <source>
        <dbReference type="Proteomes" id="UP000663828"/>
    </source>
</evidence>
<comment type="caution">
    <text evidence="2">The sequence shown here is derived from an EMBL/GenBank/DDBJ whole genome shotgun (WGS) entry which is preliminary data.</text>
</comment>
<dbReference type="GO" id="GO:0098793">
    <property type="term" value="C:presynapse"/>
    <property type="evidence" value="ECO:0007669"/>
    <property type="project" value="GOC"/>
</dbReference>
<dbReference type="InterPro" id="IPR033227">
    <property type="entry name" value="CAPS"/>
</dbReference>
<reference evidence="2" key="1">
    <citation type="submission" date="2021-02" db="EMBL/GenBank/DDBJ databases">
        <authorList>
            <person name="Nowell W R."/>
        </authorList>
    </citation>
    <scope>NUCLEOTIDE SEQUENCE</scope>
</reference>
<dbReference type="GO" id="GO:0016079">
    <property type="term" value="P:synaptic vesicle exocytosis"/>
    <property type="evidence" value="ECO:0007669"/>
    <property type="project" value="InterPro"/>
</dbReference>
<sequence length="327" mass="36311">MLHDSTDDDDDEAVGDFERGAVGHQPVSPNRSIPLSIRPVTPYQTASYPATTTSSPLLPPKSANVDHLPPTGKASPIHHPHVHPSPMPIHRILPSLPTSSFIESPALCIRSSTQTSFQQDTSQPLTILKAETHSLRSADSTGSSEEPIHPSLQPQQPNVVRSPDHSLINSKHRSVHGYPSVSSTGTTLSSTTGVPIDRVPSPSPSLLSEREREEIERVERELEFKRKRLQIYVFICRCIACPFNSKQSSDMARKHLKVTLIQYGVIKERFLSFLNGKTHIEADEAFTNAVRSYYEVFLKSERVAKMVQSGGCSSDDFRDVFRINIEK</sequence>
<evidence type="ECO:0000256" key="1">
    <source>
        <dbReference type="SAM" id="MobiDB-lite"/>
    </source>
</evidence>
<dbReference type="PANTHER" id="PTHR12166">
    <property type="entry name" value="CALCIUM-DEPENDENT SECRETION ACTIVATOR"/>
    <property type="match status" value="1"/>
</dbReference>
<accession>A0A816G274</accession>
<evidence type="ECO:0000313" key="2">
    <source>
        <dbReference type="EMBL" id="CAF1668406.1"/>
    </source>
</evidence>
<proteinExistence type="predicted"/>
<keyword evidence="3" id="KW-1185">Reference proteome</keyword>
<dbReference type="Proteomes" id="UP000663828">
    <property type="component" value="Unassembled WGS sequence"/>
</dbReference>
<feature type="compositionally biased region" description="Acidic residues" evidence="1">
    <location>
        <begin position="1"/>
        <end position="15"/>
    </location>
</feature>
<feature type="region of interest" description="Disordered" evidence="1">
    <location>
        <begin position="1"/>
        <end position="91"/>
    </location>
</feature>
<dbReference type="EMBL" id="CAJNOR010012558">
    <property type="protein sequence ID" value="CAF1668406.1"/>
    <property type="molecule type" value="Genomic_DNA"/>
</dbReference>
<dbReference type="GO" id="GO:1990504">
    <property type="term" value="P:dense core granule exocytosis"/>
    <property type="evidence" value="ECO:0007669"/>
    <property type="project" value="InterPro"/>
</dbReference>
<feature type="compositionally biased region" description="Low complexity" evidence="1">
    <location>
        <begin position="180"/>
        <end position="207"/>
    </location>
</feature>
<protein>
    <submittedName>
        <fullName evidence="2">Uncharacterized protein</fullName>
    </submittedName>
</protein>